<feature type="region of interest" description="Disordered" evidence="1">
    <location>
        <begin position="25"/>
        <end position="65"/>
    </location>
</feature>
<dbReference type="EMBL" id="SJPK01000013">
    <property type="protein sequence ID" value="TWT56405.1"/>
    <property type="molecule type" value="Genomic_DNA"/>
</dbReference>
<dbReference type="Proteomes" id="UP000318053">
    <property type="component" value="Unassembled WGS sequence"/>
</dbReference>
<keyword evidence="3" id="KW-1185">Reference proteome</keyword>
<comment type="caution">
    <text evidence="2">The sequence shown here is derived from an EMBL/GenBank/DDBJ whole genome shotgun (WGS) entry which is preliminary data.</text>
</comment>
<evidence type="ECO:0000256" key="1">
    <source>
        <dbReference type="SAM" id="MobiDB-lite"/>
    </source>
</evidence>
<dbReference type="AlphaFoldDB" id="A0A5C5X2L2"/>
<name>A0A5C5X2L2_9BACT</name>
<evidence type="ECO:0000313" key="3">
    <source>
        <dbReference type="Proteomes" id="UP000318053"/>
    </source>
</evidence>
<feature type="compositionally biased region" description="Basic and acidic residues" evidence="1">
    <location>
        <begin position="25"/>
        <end position="39"/>
    </location>
</feature>
<accession>A0A5C5X2L2</accession>
<evidence type="ECO:0000313" key="2">
    <source>
        <dbReference type="EMBL" id="TWT56405.1"/>
    </source>
</evidence>
<gene>
    <name evidence="2" type="ORF">CA85_42180</name>
</gene>
<sequence length="65" mass="7219">MLTKIAIKLRSVSESPGAYAVNVDCEHEHRDAEHEHEDDQNPEPIAAPKDAAPFLSRSLRNASPR</sequence>
<protein>
    <submittedName>
        <fullName evidence="2">Uncharacterized protein</fullName>
    </submittedName>
</protein>
<proteinExistence type="predicted"/>
<organism evidence="2 3">
    <name type="scientific">Allorhodopirellula solitaria</name>
    <dbReference type="NCBI Taxonomy" id="2527987"/>
    <lineage>
        <taxon>Bacteria</taxon>
        <taxon>Pseudomonadati</taxon>
        <taxon>Planctomycetota</taxon>
        <taxon>Planctomycetia</taxon>
        <taxon>Pirellulales</taxon>
        <taxon>Pirellulaceae</taxon>
        <taxon>Allorhodopirellula</taxon>
    </lineage>
</organism>
<reference evidence="2 3" key="1">
    <citation type="submission" date="2019-02" db="EMBL/GenBank/DDBJ databases">
        <title>Deep-cultivation of Planctomycetes and their phenomic and genomic characterization uncovers novel biology.</title>
        <authorList>
            <person name="Wiegand S."/>
            <person name="Jogler M."/>
            <person name="Boedeker C."/>
            <person name="Pinto D."/>
            <person name="Vollmers J."/>
            <person name="Rivas-Marin E."/>
            <person name="Kohn T."/>
            <person name="Peeters S.H."/>
            <person name="Heuer A."/>
            <person name="Rast P."/>
            <person name="Oberbeckmann S."/>
            <person name="Bunk B."/>
            <person name="Jeske O."/>
            <person name="Meyerdierks A."/>
            <person name="Storesund J.E."/>
            <person name="Kallscheuer N."/>
            <person name="Luecker S."/>
            <person name="Lage O.M."/>
            <person name="Pohl T."/>
            <person name="Merkel B.J."/>
            <person name="Hornburger P."/>
            <person name="Mueller R.-W."/>
            <person name="Bruemmer F."/>
            <person name="Labrenz M."/>
            <person name="Spormann A.M."/>
            <person name="Op Den Camp H."/>
            <person name="Overmann J."/>
            <person name="Amann R."/>
            <person name="Jetten M.S.M."/>
            <person name="Mascher T."/>
            <person name="Medema M.H."/>
            <person name="Devos D.P."/>
            <person name="Kaster A.-K."/>
            <person name="Ovreas L."/>
            <person name="Rohde M."/>
            <person name="Galperin M.Y."/>
            <person name="Jogler C."/>
        </authorList>
    </citation>
    <scope>NUCLEOTIDE SEQUENCE [LARGE SCALE GENOMIC DNA]</scope>
    <source>
        <strain evidence="2 3">CA85</strain>
    </source>
</reference>